<feature type="compositionally biased region" description="Low complexity" evidence="1">
    <location>
        <begin position="13"/>
        <end position="22"/>
    </location>
</feature>
<dbReference type="Proteomes" id="UP000260773">
    <property type="component" value="Unassembled WGS sequence"/>
</dbReference>
<gene>
    <name evidence="2" type="ORF">DW070_08795</name>
</gene>
<protein>
    <submittedName>
        <fullName evidence="2">Uncharacterized protein</fullName>
    </submittedName>
</protein>
<proteinExistence type="predicted"/>
<evidence type="ECO:0000313" key="3">
    <source>
        <dbReference type="Proteomes" id="UP000260773"/>
    </source>
</evidence>
<comment type="caution">
    <text evidence="2">The sequence shown here is derived from an EMBL/GenBank/DDBJ whole genome shotgun (WGS) entry which is preliminary data.</text>
</comment>
<accession>A0A3E2TN46</accession>
<dbReference type="AlphaFoldDB" id="A0A3E2TN46"/>
<sequence>MTVRIENDKITDISDISGNGDSSNDRYITRAAQGTSKSVGVVTQITEKGMPEGIDTVARATCLPMRLSKAARKHWMKQKNGRGR</sequence>
<organism evidence="2 3">
    <name type="scientific">Coprococcus catus</name>
    <dbReference type="NCBI Taxonomy" id="116085"/>
    <lineage>
        <taxon>Bacteria</taxon>
        <taxon>Bacillati</taxon>
        <taxon>Bacillota</taxon>
        <taxon>Clostridia</taxon>
        <taxon>Lachnospirales</taxon>
        <taxon>Lachnospiraceae</taxon>
        <taxon>Coprococcus</taxon>
    </lineage>
</organism>
<reference evidence="2 3" key="1">
    <citation type="submission" date="2018-08" db="EMBL/GenBank/DDBJ databases">
        <title>A genome reference for cultivated species of the human gut microbiota.</title>
        <authorList>
            <person name="Zou Y."/>
            <person name="Xue W."/>
            <person name="Luo G."/>
        </authorList>
    </citation>
    <scope>NUCLEOTIDE SEQUENCE [LARGE SCALE GENOMIC DNA]</scope>
    <source>
        <strain evidence="2 3">AF45-17</strain>
    </source>
</reference>
<name>A0A3E2TN46_9FIRM</name>
<feature type="compositionally biased region" description="Basic and acidic residues" evidence="1">
    <location>
        <begin position="1"/>
        <end position="12"/>
    </location>
</feature>
<evidence type="ECO:0000313" key="2">
    <source>
        <dbReference type="EMBL" id="RGB79815.1"/>
    </source>
</evidence>
<feature type="region of interest" description="Disordered" evidence="1">
    <location>
        <begin position="1"/>
        <end position="24"/>
    </location>
</feature>
<dbReference type="EMBL" id="QVEP01000018">
    <property type="protein sequence ID" value="RGB79815.1"/>
    <property type="molecule type" value="Genomic_DNA"/>
</dbReference>
<dbReference type="Gene3D" id="3.90.1010.20">
    <property type="match status" value="1"/>
</dbReference>
<evidence type="ECO:0000256" key="1">
    <source>
        <dbReference type="SAM" id="MobiDB-lite"/>
    </source>
</evidence>